<proteinExistence type="predicted"/>
<feature type="compositionally biased region" description="Basic and acidic residues" evidence="1">
    <location>
        <begin position="51"/>
        <end position="61"/>
    </location>
</feature>
<reference evidence="3 4" key="1">
    <citation type="submission" date="2019-05" db="EMBL/GenBank/DDBJ databases">
        <title>Another draft genome of Portunus trituberculatus and its Hox gene families provides insights of decapod evolution.</title>
        <authorList>
            <person name="Jeong J.-H."/>
            <person name="Song I."/>
            <person name="Kim S."/>
            <person name="Choi T."/>
            <person name="Kim D."/>
            <person name="Ryu S."/>
            <person name="Kim W."/>
        </authorList>
    </citation>
    <scope>NUCLEOTIDE SEQUENCE [LARGE SCALE GENOMIC DNA]</scope>
    <source>
        <tissue evidence="3">Muscle</tissue>
    </source>
</reference>
<evidence type="ECO:0000313" key="4">
    <source>
        <dbReference type="Proteomes" id="UP000324222"/>
    </source>
</evidence>
<keyword evidence="2" id="KW-0472">Membrane</keyword>
<keyword evidence="2" id="KW-1133">Transmembrane helix</keyword>
<feature type="region of interest" description="Disordered" evidence="1">
    <location>
        <begin position="48"/>
        <end position="67"/>
    </location>
</feature>
<feature type="region of interest" description="Disordered" evidence="1">
    <location>
        <begin position="98"/>
        <end position="119"/>
    </location>
</feature>
<accession>A0A5B7GZY8</accession>
<dbReference type="AlphaFoldDB" id="A0A5B7GZY8"/>
<name>A0A5B7GZY8_PORTR</name>
<feature type="transmembrane region" description="Helical" evidence="2">
    <location>
        <begin position="20"/>
        <end position="42"/>
    </location>
</feature>
<keyword evidence="2" id="KW-0812">Transmembrane</keyword>
<dbReference type="EMBL" id="VSRR010020531">
    <property type="protein sequence ID" value="MPC63209.1"/>
    <property type="molecule type" value="Genomic_DNA"/>
</dbReference>
<gene>
    <name evidence="3" type="ORF">E2C01_057303</name>
</gene>
<keyword evidence="4" id="KW-1185">Reference proteome</keyword>
<sequence length="119" mass="13199">MLIYADPSLAPLPPLGYYPLINTPMPCLSFIICSGVTNLQAISMPSKPPHFRPDFRPDAPRPKSHNAEASWCQMALRAGIFTQARDAISLHLGRPRNGHRPGLCHSSVNMQSQRRGRIN</sequence>
<dbReference type="Proteomes" id="UP000324222">
    <property type="component" value="Unassembled WGS sequence"/>
</dbReference>
<evidence type="ECO:0000256" key="1">
    <source>
        <dbReference type="SAM" id="MobiDB-lite"/>
    </source>
</evidence>
<protein>
    <submittedName>
        <fullName evidence="3">Uncharacterized protein</fullName>
    </submittedName>
</protein>
<comment type="caution">
    <text evidence="3">The sequence shown here is derived from an EMBL/GenBank/DDBJ whole genome shotgun (WGS) entry which is preliminary data.</text>
</comment>
<organism evidence="3 4">
    <name type="scientific">Portunus trituberculatus</name>
    <name type="common">Swimming crab</name>
    <name type="synonym">Neptunus trituberculatus</name>
    <dbReference type="NCBI Taxonomy" id="210409"/>
    <lineage>
        <taxon>Eukaryota</taxon>
        <taxon>Metazoa</taxon>
        <taxon>Ecdysozoa</taxon>
        <taxon>Arthropoda</taxon>
        <taxon>Crustacea</taxon>
        <taxon>Multicrustacea</taxon>
        <taxon>Malacostraca</taxon>
        <taxon>Eumalacostraca</taxon>
        <taxon>Eucarida</taxon>
        <taxon>Decapoda</taxon>
        <taxon>Pleocyemata</taxon>
        <taxon>Brachyura</taxon>
        <taxon>Eubrachyura</taxon>
        <taxon>Portunoidea</taxon>
        <taxon>Portunidae</taxon>
        <taxon>Portuninae</taxon>
        <taxon>Portunus</taxon>
    </lineage>
</organism>
<evidence type="ECO:0000256" key="2">
    <source>
        <dbReference type="SAM" id="Phobius"/>
    </source>
</evidence>
<evidence type="ECO:0000313" key="3">
    <source>
        <dbReference type="EMBL" id="MPC63209.1"/>
    </source>
</evidence>